<organism evidence="5 6">
    <name type="scientific">Rhizomicrobium electricum</name>
    <dbReference type="NCBI Taxonomy" id="480070"/>
    <lineage>
        <taxon>Bacteria</taxon>
        <taxon>Pseudomonadati</taxon>
        <taxon>Pseudomonadota</taxon>
        <taxon>Alphaproteobacteria</taxon>
        <taxon>Micropepsales</taxon>
        <taxon>Micropepsaceae</taxon>
        <taxon>Rhizomicrobium</taxon>
    </lineage>
</organism>
<dbReference type="EMBL" id="BAAADD010000012">
    <property type="protein sequence ID" value="GAA0585635.1"/>
    <property type="molecule type" value="Genomic_DNA"/>
</dbReference>
<evidence type="ECO:0000256" key="2">
    <source>
        <dbReference type="ARBA" id="ARBA00009023"/>
    </source>
</evidence>
<dbReference type="NCBIfam" id="NF037995">
    <property type="entry name" value="TRAP_S1"/>
    <property type="match status" value="1"/>
</dbReference>
<evidence type="ECO:0000256" key="3">
    <source>
        <dbReference type="ARBA" id="ARBA00022448"/>
    </source>
</evidence>
<dbReference type="Proteomes" id="UP001499951">
    <property type="component" value="Unassembled WGS sequence"/>
</dbReference>
<evidence type="ECO:0000313" key="5">
    <source>
        <dbReference type="EMBL" id="GAA0585635.1"/>
    </source>
</evidence>
<dbReference type="Gene3D" id="3.40.190.170">
    <property type="entry name" value="Bacterial extracellular solute-binding protein, family 7"/>
    <property type="match status" value="1"/>
</dbReference>
<accession>A0ABP3QAC4</accession>
<gene>
    <name evidence="5" type="ORF">GCM10008942_38200</name>
</gene>
<comment type="subcellular location">
    <subcellularLocation>
        <location evidence="1">Cell envelope</location>
    </subcellularLocation>
</comment>
<evidence type="ECO:0000313" key="6">
    <source>
        <dbReference type="Proteomes" id="UP001499951"/>
    </source>
</evidence>
<dbReference type="PIRSF" id="PIRSF006470">
    <property type="entry name" value="DctB"/>
    <property type="match status" value="1"/>
</dbReference>
<dbReference type="PANTHER" id="PTHR33376:SF4">
    <property type="entry name" value="SIALIC ACID-BINDING PERIPLASMIC PROTEIN SIAP"/>
    <property type="match status" value="1"/>
</dbReference>
<name>A0ABP3QAC4_9PROT</name>
<comment type="caution">
    <text evidence="5">The sequence shown here is derived from an EMBL/GenBank/DDBJ whole genome shotgun (WGS) entry which is preliminary data.</text>
</comment>
<sequence length="325" mass="36151">MAGIAAWTGSGPHARAKSRFIYKYGNNLPTSHPLNRRAREAADRIRKETAGELDIRIFPSNQLGGDTGMLNQLRAGAIEFFTPSSLAIATLVPSAAINAVGFAFRDYNAVWAAMDGDLGGFIAAQIEKAGLHMMPRVWDNGFRQITTSRRPILSPADLAGVKIRVPVSQIPISLFRTLGGTPTGMQFSEVYTALQTHIVDGQENPLPIIDTAKLYEVQTYVSQTNHIWDGYLFVANGAAWYRLPKDMRKIAESAFNELCMAQRADIAALNVSVRAALSARHMTFVDPDPAPFKKKLIERGFYRQWRERFGDVAWRHLERYVGRLA</sequence>
<keyword evidence="4" id="KW-0732">Signal</keyword>
<evidence type="ECO:0000256" key="4">
    <source>
        <dbReference type="ARBA" id="ARBA00022729"/>
    </source>
</evidence>
<evidence type="ECO:0000256" key="1">
    <source>
        <dbReference type="ARBA" id="ARBA00004196"/>
    </source>
</evidence>
<keyword evidence="3" id="KW-0813">Transport</keyword>
<dbReference type="PANTHER" id="PTHR33376">
    <property type="match status" value="1"/>
</dbReference>
<reference evidence="6" key="1">
    <citation type="journal article" date="2019" name="Int. J. Syst. Evol. Microbiol.">
        <title>The Global Catalogue of Microorganisms (GCM) 10K type strain sequencing project: providing services to taxonomists for standard genome sequencing and annotation.</title>
        <authorList>
            <consortium name="The Broad Institute Genomics Platform"/>
            <consortium name="The Broad Institute Genome Sequencing Center for Infectious Disease"/>
            <person name="Wu L."/>
            <person name="Ma J."/>
        </authorList>
    </citation>
    <scope>NUCLEOTIDE SEQUENCE [LARGE SCALE GENOMIC DNA]</scope>
    <source>
        <strain evidence="6">JCM 15089</strain>
    </source>
</reference>
<dbReference type="InterPro" id="IPR018389">
    <property type="entry name" value="DctP_fam"/>
</dbReference>
<protein>
    <submittedName>
        <fullName evidence="5">TRAP transporter substrate-binding protein</fullName>
    </submittedName>
</protein>
<dbReference type="NCBIfam" id="TIGR00787">
    <property type="entry name" value="dctP"/>
    <property type="match status" value="1"/>
</dbReference>
<keyword evidence="6" id="KW-1185">Reference proteome</keyword>
<dbReference type="Pfam" id="PF03480">
    <property type="entry name" value="DctP"/>
    <property type="match status" value="1"/>
</dbReference>
<dbReference type="InterPro" id="IPR004682">
    <property type="entry name" value="TRAP_DctP"/>
</dbReference>
<dbReference type="InterPro" id="IPR038404">
    <property type="entry name" value="TRAP_DctP_sf"/>
</dbReference>
<proteinExistence type="inferred from homology"/>
<dbReference type="CDD" id="cd13603">
    <property type="entry name" value="PBP2_TRAP_Siap_TeaA_like"/>
    <property type="match status" value="1"/>
</dbReference>
<comment type="similarity">
    <text evidence="2">Belongs to the bacterial solute-binding protein 7 family.</text>
</comment>